<sequence>MIASSIILAALAIPAALASPSLRLRQVPGCNSGTPGEFNSAPNITFNALETSQVASGDDGIPLVAATISNAGDETLYVLATEASAGSGSGTVTDFSLESGVLAPIVPDEFSGSLNVQSGGILEFASGNVGQEVSAEYCGFANTDPSGGSIPQPLLALDGDTSDFALCESNDLNVVVFEATADNSGAYDFSTCVSVDILIFEY</sequence>
<keyword evidence="3" id="KW-1185">Reference proteome</keyword>
<keyword evidence="1" id="KW-0732">Signal</keyword>
<dbReference type="HOGENOM" id="CLU_111198_0_0_1"/>
<dbReference type="OrthoDB" id="2746457at2759"/>
<evidence type="ECO:0000256" key="1">
    <source>
        <dbReference type="SAM" id="SignalP"/>
    </source>
</evidence>
<accession>M2PI50</accession>
<gene>
    <name evidence="2" type="ORF">CERSUDRAFT_115741</name>
</gene>
<dbReference type="AlphaFoldDB" id="M2PI50"/>
<feature type="signal peptide" evidence="1">
    <location>
        <begin position="1"/>
        <end position="18"/>
    </location>
</feature>
<name>M2PI50_CERS8</name>
<dbReference type="EMBL" id="KB445799">
    <property type="protein sequence ID" value="EMD35789.1"/>
    <property type="molecule type" value="Genomic_DNA"/>
</dbReference>
<proteinExistence type="predicted"/>
<feature type="chain" id="PRO_5004022701" evidence="1">
    <location>
        <begin position="19"/>
        <end position="202"/>
    </location>
</feature>
<evidence type="ECO:0000313" key="2">
    <source>
        <dbReference type="EMBL" id="EMD35789.1"/>
    </source>
</evidence>
<reference evidence="2 3" key="1">
    <citation type="journal article" date="2012" name="Proc. Natl. Acad. Sci. U.S.A.">
        <title>Comparative genomics of Ceriporiopsis subvermispora and Phanerochaete chrysosporium provide insight into selective ligninolysis.</title>
        <authorList>
            <person name="Fernandez-Fueyo E."/>
            <person name="Ruiz-Duenas F.J."/>
            <person name="Ferreira P."/>
            <person name="Floudas D."/>
            <person name="Hibbett D.S."/>
            <person name="Canessa P."/>
            <person name="Larrondo L.F."/>
            <person name="James T.Y."/>
            <person name="Seelenfreund D."/>
            <person name="Lobos S."/>
            <person name="Polanco R."/>
            <person name="Tello M."/>
            <person name="Honda Y."/>
            <person name="Watanabe T."/>
            <person name="Watanabe T."/>
            <person name="Ryu J.S."/>
            <person name="Kubicek C.P."/>
            <person name="Schmoll M."/>
            <person name="Gaskell J."/>
            <person name="Hammel K.E."/>
            <person name="St John F.J."/>
            <person name="Vanden Wymelenberg A."/>
            <person name="Sabat G."/>
            <person name="Splinter BonDurant S."/>
            <person name="Syed K."/>
            <person name="Yadav J.S."/>
            <person name="Doddapaneni H."/>
            <person name="Subramanian V."/>
            <person name="Lavin J.L."/>
            <person name="Oguiza J.A."/>
            <person name="Perez G."/>
            <person name="Pisabarro A.G."/>
            <person name="Ramirez L."/>
            <person name="Santoyo F."/>
            <person name="Master E."/>
            <person name="Coutinho P.M."/>
            <person name="Henrissat B."/>
            <person name="Lombard V."/>
            <person name="Magnuson J.K."/>
            <person name="Kuees U."/>
            <person name="Hori C."/>
            <person name="Igarashi K."/>
            <person name="Samejima M."/>
            <person name="Held B.W."/>
            <person name="Barry K.W."/>
            <person name="LaButti K.M."/>
            <person name="Lapidus A."/>
            <person name="Lindquist E.A."/>
            <person name="Lucas S.M."/>
            <person name="Riley R."/>
            <person name="Salamov A.A."/>
            <person name="Hoffmeister D."/>
            <person name="Schwenk D."/>
            <person name="Hadar Y."/>
            <person name="Yarden O."/>
            <person name="de Vries R.P."/>
            <person name="Wiebenga A."/>
            <person name="Stenlid J."/>
            <person name="Eastwood D."/>
            <person name="Grigoriev I.V."/>
            <person name="Berka R.M."/>
            <person name="Blanchette R.A."/>
            <person name="Kersten P."/>
            <person name="Martinez A.T."/>
            <person name="Vicuna R."/>
            <person name="Cullen D."/>
        </authorList>
    </citation>
    <scope>NUCLEOTIDE SEQUENCE [LARGE SCALE GENOMIC DNA]</scope>
    <source>
        <strain evidence="2 3">B</strain>
    </source>
</reference>
<organism evidence="2 3">
    <name type="scientific">Ceriporiopsis subvermispora (strain B)</name>
    <name type="common">White-rot fungus</name>
    <name type="synonym">Gelatoporia subvermispora</name>
    <dbReference type="NCBI Taxonomy" id="914234"/>
    <lineage>
        <taxon>Eukaryota</taxon>
        <taxon>Fungi</taxon>
        <taxon>Dikarya</taxon>
        <taxon>Basidiomycota</taxon>
        <taxon>Agaricomycotina</taxon>
        <taxon>Agaricomycetes</taxon>
        <taxon>Polyporales</taxon>
        <taxon>Gelatoporiaceae</taxon>
        <taxon>Gelatoporia</taxon>
    </lineage>
</organism>
<protein>
    <submittedName>
        <fullName evidence="2">Uncharacterized protein</fullName>
    </submittedName>
</protein>
<evidence type="ECO:0000313" key="3">
    <source>
        <dbReference type="Proteomes" id="UP000016930"/>
    </source>
</evidence>
<dbReference type="Proteomes" id="UP000016930">
    <property type="component" value="Unassembled WGS sequence"/>
</dbReference>